<evidence type="ECO:0000313" key="1">
    <source>
        <dbReference type="EMBL" id="GAH18905.1"/>
    </source>
</evidence>
<dbReference type="InterPro" id="IPR013785">
    <property type="entry name" value="Aldolase_TIM"/>
</dbReference>
<sequence length="118" mass="12875">MANLKTTYMGIDLDNPIVVAACSISSMTDRIKAAEGAGAGALVIRSLFEEQIQFDALKMEDDLSVGGDSFSEALSHFPNMEHGKADEHLMWIEKARAEVKMPLIASLNAVSPDGWRDY</sequence>
<dbReference type="AlphaFoldDB" id="X1EEY8"/>
<name>X1EEY8_9ZZZZ</name>
<protein>
    <recommendedName>
        <fullName evidence="2">Dihydroorotate dehydrogenase domain-containing protein</fullName>
    </recommendedName>
</protein>
<dbReference type="Gene3D" id="3.20.20.70">
    <property type="entry name" value="Aldolase class I"/>
    <property type="match status" value="1"/>
</dbReference>
<feature type="non-terminal residue" evidence="1">
    <location>
        <position position="118"/>
    </location>
</feature>
<proteinExistence type="predicted"/>
<accession>X1EEY8</accession>
<dbReference type="SUPFAM" id="SSF51395">
    <property type="entry name" value="FMN-linked oxidoreductases"/>
    <property type="match status" value="1"/>
</dbReference>
<dbReference type="EMBL" id="BARU01002873">
    <property type="protein sequence ID" value="GAH18905.1"/>
    <property type="molecule type" value="Genomic_DNA"/>
</dbReference>
<comment type="caution">
    <text evidence="1">The sequence shown here is derived from an EMBL/GenBank/DDBJ whole genome shotgun (WGS) entry which is preliminary data.</text>
</comment>
<evidence type="ECO:0008006" key="2">
    <source>
        <dbReference type="Google" id="ProtNLM"/>
    </source>
</evidence>
<organism evidence="1">
    <name type="scientific">marine sediment metagenome</name>
    <dbReference type="NCBI Taxonomy" id="412755"/>
    <lineage>
        <taxon>unclassified sequences</taxon>
        <taxon>metagenomes</taxon>
        <taxon>ecological metagenomes</taxon>
    </lineage>
</organism>
<reference evidence="1" key="1">
    <citation type="journal article" date="2014" name="Front. Microbiol.">
        <title>High frequency of phylogenetically diverse reductive dehalogenase-homologous genes in deep subseafloor sedimentary metagenomes.</title>
        <authorList>
            <person name="Kawai M."/>
            <person name="Futagami T."/>
            <person name="Toyoda A."/>
            <person name="Takaki Y."/>
            <person name="Nishi S."/>
            <person name="Hori S."/>
            <person name="Arai W."/>
            <person name="Tsubouchi T."/>
            <person name="Morono Y."/>
            <person name="Uchiyama I."/>
            <person name="Ito T."/>
            <person name="Fujiyama A."/>
            <person name="Inagaki F."/>
            <person name="Takami H."/>
        </authorList>
    </citation>
    <scope>NUCLEOTIDE SEQUENCE</scope>
    <source>
        <strain evidence="1">Expedition CK06-06</strain>
    </source>
</reference>
<gene>
    <name evidence="1" type="ORF">S03H2_06520</name>
</gene>